<feature type="domain" description="Multidrug resistance protein MdtA-like C-terminal permuted SH3" evidence="7">
    <location>
        <begin position="315"/>
        <end position="374"/>
    </location>
</feature>
<dbReference type="NCBIfam" id="TIGR01730">
    <property type="entry name" value="RND_mfp"/>
    <property type="match status" value="1"/>
</dbReference>
<evidence type="ECO:0000256" key="3">
    <source>
        <dbReference type="SAM" id="Phobius"/>
    </source>
</evidence>
<dbReference type="Pfam" id="PF25876">
    <property type="entry name" value="HH_MFP_RND"/>
    <property type="match status" value="1"/>
</dbReference>
<dbReference type="Gene3D" id="1.10.287.470">
    <property type="entry name" value="Helix hairpin bin"/>
    <property type="match status" value="1"/>
</dbReference>
<evidence type="ECO:0000259" key="7">
    <source>
        <dbReference type="Pfam" id="PF25967"/>
    </source>
</evidence>
<feature type="transmembrane region" description="Helical" evidence="3">
    <location>
        <begin position="12"/>
        <end position="34"/>
    </location>
</feature>
<dbReference type="Pfam" id="PF25944">
    <property type="entry name" value="Beta-barrel_RND"/>
    <property type="match status" value="1"/>
</dbReference>
<dbReference type="RefSeq" id="WP_151129288.1">
    <property type="nucleotide sequence ID" value="NZ_VZQZ01000010.1"/>
</dbReference>
<keyword evidence="3" id="KW-1133">Transmembrane helix</keyword>
<organism evidence="8 9">
    <name type="scientific">Oryzomonas japonica</name>
    <dbReference type="NCBI Taxonomy" id="2603858"/>
    <lineage>
        <taxon>Bacteria</taxon>
        <taxon>Pseudomonadati</taxon>
        <taxon>Thermodesulfobacteriota</taxon>
        <taxon>Desulfuromonadia</taxon>
        <taxon>Geobacterales</taxon>
        <taxon>Geobacteraceae</taxon>
        <taxon>Oryzomonas</taxon>
    </lineage>
</organism>
<dbReference type="PANTHER" id="PTHR30158">
    <property type="entry name" value="ACRA/E-RELATED COMPONENT OF DRUG EFFLUX TRANSPORTER"/>
    <property type="match status" value="1"/>
</dbReference>
<dbReference type="InterPro" id="IPR058624">
    <property type="entry name" value="MdtA-like_HH"/>
</dbReference>
<evidence type="ECO:0000256" key="1">
    <source>
        <dbReference type="ARBA" id="ARBA00004196"/>
    </source>
</evidence>
<dbReference type="InterPro" id="IPR058627">
    <property type="entry name" value="MdtA-like_C"/>
</dbReference>
<comment type="similarity">
    <text evidence="2">Belongs to the membrane fusion protein (MFP) (TC 8.A.1) family.</text>
</comment>
<feature type="domain" description="Multidrug resistance protein MdtA-like alpha-helical hairpin" evidence="4">
    <location>
        <begin position="117"/>
        <end position="184"/>
    </location>
</feature>
<evidence type="ECO:0000259" key="4">
    <source>
        <dbReference type="Pfam" id="PF25876"/>
    </source>
</evidence>
<evidence type="ECO:0000259" key="5">
    <source>
        <dbReference type="Pfam" id="PF25917"/>
    </source>
</evidence>
<comment type="subcellular location">
    <subcellularLocation>
        <location evidence="1">Cell envelope</location>
    </subcellularLocation>
</comment>
<accession>A0A7J4ZMQ5</accession>
<dbReference type="Proteomes" id="UP000420562">
    <property type="component" value="Unassembled WGS sequence"/>
</dbReference>
<dbReference type="InterPro" id="IPR058626">
    <property type="entry name" value="MdtA-like_b-barrel"/>
</dbReference>
<gene>
    <name evidence="8" type="ORF">F6V25_14305</name>
</gene>
<dbReference type="SUPFAM" id="SSF111369">
    <property type="entry name" value="HlyD-like secretion proteins"/>
    <property type="match status" value="1"/>
</dbReference>
<dbReference type="GO" id="GO:0005886">
    <property type="term" value="C:plasma membrane"/>
    <property type="evidence" value="ECO:0007669"/>
    <property type="project" value="TreeGrafter"/>
</dbReference>
<comment type="caution">
    <text evidence="8">The sequence shown here is derived from an EMBL/GenBank/DDBJ whole genome shotgun (WGS) entry which is preliminary data.</text>
</comment>
<evidence type="ECO:0000313" key="8">
    <source>
        <dbReference type="EMBL" id="KAB0663983.1"/>
    </source>
</evidence>
<name>A0A7J4ZMQ5_9BACT</name>
<reference evidence="8 9" key="1">
    <citation type="submission" date="2019-09" db="EMBL/GenBank/DDBJ databases">
        <title>Geobacter sp. Red96, a novel strain isolated from paddy soil.</title>
        <authorList>
            <person name="Xu Z."/>
            <person name="Masuda Y."/>
            <person name="Itoh H."/>
            <person name="Senoo K."/>
        </authorList>
    </citation>
    <scope>NUCLEOTIDE SEQUENCE [LARGE SCALE GENOMIC DNA]</scope>
    <source>
        <strain evidence="8 9">Red96</strain>
    </source>
</reference>
<protein>
    <submittedName>
        <fullName evidence="8">Efflux RND transporter periplasmic adaptor subunit</fullName>
    </submittedName>
</protein>
<feature type="domain" description="Multidrug resistance protein MdtA-like barrel-sandwich hybrid" evidence="5">
    <location>
        <begin position="77"/>
        <end position="216"/>
    </location>
</feature>
<dbReference type="Gene3D" id="2.40.420.20">
    <property type="match status" value="1"/>
</dbReference>
<dbReference type="PANTHER" id="PTHR30158:SF10">
    <property type="entry name" value="CATION EFFLUX PUMP"/>
    <property type="match status" value="1"/>
</dbReference>
<keyword evidence="3" id="KW-0812">Transmembrane</keyword>
<dbReference type="Gene3D" id="2.40.50.100">
    <property type="match status" value="1"/>
</dbReference>
<keyword evidence="9" id="KW-1185">Reference proteome</keyword>
<dbReference type="InterPro" id="IPR058625">
    <property type="entry name" value="MdtA-like_BSH"/>
</dbReference>
<dbReference type="Gene3D" id="2.40.30.170">
    <property type="match status" value="1"/>
</dbReference>
<dbReference type="EMBL" id="VZQZ01000010">
    <property type="protein sequence ID" value="KAB0663983.1"/>
    <property type="molecule type" value="Genomic_DNA"/>
</dbReference>
<dbReference type="InterPro" id="IPR006143">
    <property type="entry name" value="RND_pump_MFP"/>
</dbReference>
<sequence>MEHLTNIIRKRAVLVGIGAIIALGGAGVAAYHMAANVNAQPTAAAPPPPQVGVVTVKPQNVRIWSEFSGRMRAVDFAELRPEVSGRITGVRFKEGQIVKAGEVLFVIDPRPYEAAVAKAEANLVTARTNAGFARTERERAANMVQTQAIAQRLYDERANADRVARAAIQVAEAELKQARIDLDHAYVKAPIGGRVSRAEITLGNRVQAGAGAPLLTSIVSNDGIYADFEVDEQTYMSSIRAHADTPAKERQVRVEVTVQGDEAHPYQGTIQSFDNRIDPASGTIRARARFDNKNGALVPGMFVAVRLASSSENAALLVPERAIGTDQSKRFVYVVGDNDKVAYREVRLGQQARGERIVLAGVRPGDRVIVDGVQHVRPDSTVRVQEVAQHQEPDRLAAK</sequence>
<evidence type="ECO:0000256" key="2">
    <source>
        <dbReference type="ARBA" id="ARBA00009477"/>
    </source>
</evidence>
<dbReference type="Pfam" id="PF25967">
    <property type="entry name" value="RND-MFP_C"/>
    <property type="match status" value="1"/>
</dbReference>
<feature type="domain" description="Multidrug resistance protein MdtA-like beta-barrel" evidence="6">
    <location>
        <begin position="246"/>
        <end position="308"/>
    </location>
</feature>
<dbReference type="GO" id="GO:0046677">
    <property type="term" value="P:response to antibiotic"/>
    <property type="evidence" value="ECO:0007669"/>
    <property type="project" value="TreeGrafter"/>
</dbReference>
<dbReference type="AlphaFoldDB" id="A0A7J4ZMQ5"/>
<keyword evidence="3" id="KW-0472">Membrane</keyword>
<dbReference type="GO" id="GO:0022857">
    <property type="term" value="F:transmembrane transporter activity"/>
    <property type="evidence" value="ECO:0007669"/>
    <property type="project" value="InterPro"/>
</dbReference>
<evidence type="ECO:0000259" key="6">
    <source>
        <dbReference type="Pfam" id="PF25944"/>
    </source>
</evidence>
<dbReference type="Pfam" id="PF25917">
    <property type="entry name" value="BSH_RND"/>
    <property type="match status" value="1"/>
</dbReference>
<evidence type="ECO:0000313" key="9">
    <source>
        <dbReference type="Proteomes" id="UP000420562"/>
    </source>
</evidence>
<dbReference type="GO" id="GO:0030313">
    <property type="term" value="C:cell envelope"/>
    <property type="evidence" value="ECO:0007669"/>
    <property type="project" value="UniProtKB-SubCell"/>
</dbReference>
<dbReference type="FunFam" id="2.40.420.20:FF:000001">
    <property type="entry name" value="Efflux RND transporter periplasmic adaptor subunit"/>
    <property type="match status" value="1"/>
</dbReference>
<proteinExistence type="inferred from homology"/>